<sequence>MFFGLLLILLFQLMETRSESCTPLDSLFDKGLRKVLRSDRFVEITLPDFLNSEPEQYGFSIGFSDGTLRGLNTIQRRGHAFLNVDNSGSQLSLHVQGGPISVRYDAGFNSSFLRHKLGVVAHVAQFRASFTAEEPSPNHLRLEVYGLRMSRIHLHLNNVTFSGGVYDYVIDYLRPYIERKVGQLLARELRNMAVQTLQAVKVYAASNEENDIFAEESQLTRAWRKALGSASSYLALIRGQHPGRSSGGGTDEDSTPRRRLPERQREPRSAEVERERGVFDSCLRTLVLSTSYDPTPLPRDLEEFTFSFGRVVVSGGNVTGLSSVHRSGDCAVMLGECGAAIRMDLGFEDLTIKATAIIEDHHHVRNAVFDVRVPAVEVAFDVTETNNQFQIITYRMAFTAPVTLTELPPGRRSLEPLTNGISELTLREQDLEQLKISSRKYIQRLIQSFEHFVSDPPLLEP</sequence>
<comment type="caution">
    <text evidence="3">The sequence shown here is derived from an EMBL/GenBank/DDBJ whole genome shotgun (WGS) entry which is preliminary data.</text>
</comment>
<proteinExistence type="predicted"/>
<evidence type="ECO:0000256" key="1">
    <source>
        <dbReference type="SAM" id="MobiDB-lite"/>
    </source>
</evidence>
<dbReference type="Proteomes" id="UP001321473">
    <property type="component" value="Unassembled WGS sequence"/>
</dbReference>
<keyword evidence="4" id="KW-1185">Reference proteome</keyword>
<evidence type="ECO:0008006" key="5">
    <source>
        <dbReference type="Google" id="ProtNLM"/>
    </source>
</evidence>
<dbReference type="AlphaFoldDB" id="A0AAQ4DEI3"/>
<evidence type="ECO:0000256" key="2">
    <source>
        <dbReference type="SAM" id="SignalP"/>
    </source>
</evidence>
<protein>
    <recommendedName>
        <fullName evidence="5">Secreted protein</fullName>
    </recommendedName>
</protein>
<feature type="signal peptide" evidence="2">
    <location>
        <begin position="1"/>
        <end position="18"/>
    </location>
</feature>
<evidence type="ECO:0000313" key="4">
    <source>
        <dbReference type="Proteomes" id="UP001321473"/>
    </source>
</evidence>
<organism evidence="3 4">
    <name type="scientific">Amblyomma americanum</name>
    <name type="common">Lone star tick</name>
    <dbReference type="NCBI Taxonomy" id="6943"/>
    <lineage>
        <taxon>Eukaryota</taxon>
        <taxon>Metazoa</taxon>
        <taxon>Ecdysozoa</taxon>
        <taxon>Arthropoda</taxon>
        <taxon>Chelicerata</taxon>
        <taxon>Arachnida</taxon>
        <taxon>Acari</taxon>
        <taxon>Parasitiformes</taxon>
        <taxon>Ixodida</taxon>
        <taxon>Ixodoidea</taxon>
        <taxon>Ixodidae</taxon>
        <taxon>Amblyomminae</taxon>
        <taxon>Amblyomma</taxon>
    </lineage>
</organism>
<accession>A0AAQ4DEI3</accession>
<keyword evidence="2" id="KW-0732">Signal</keyword>
<dbReference type="Gene3D" id="3.15.10.50">
    <property type="match status" value="2"/>
</dbReference>
<name>A0AAQ4DEI3_AMBAM</name>
<dbReference type="InterPro" id="IPR038602">
    <property type="entry name" value="Mite_allergen_7_sf"/>
</dbReference>
<gene>
    <name evidence="3" type="ORF">V5799_027861</name>
</gene>
<evidence type="ECO:0000313" key="3">
    <source>
        <dbReference type="EMBL" id="KAK8760873.1"/>
    </source>
</evidence>
<feature type="region of interest" description="Disordered" evidence="1">
    <location>
        <begin position="239"/>
        <end position="274"/>
    </location>
</feature>
<reference evidence="3 4" key="1">
    <citation type="journal article" date="2023" name="Arcadia Sci">
        <title>De novo assembly of a long-read Amblyomma americanum tick genome.</title>
        <authorList>
            <person name="Chou S."/>
            <person name="Poskanzer K.E."/>
            <person name="Rollins M."/>
            <person name="Thuy-Boun P.S."/>
        </authorList>
    </citation>
    <scope>NUCLEOTIDE SEQUENCE [LARGE SCALE GENOMIC DNA]</scope>
    <source>
        <strain evidence="3">F_SG_1</strain>
        <tissue evidence="3">Salivary glands</tissue>
    </source>
</reference>
<dbReference type="EMBL" id="JARKHS020031790">
    <property type="protein sequence ID" value="KAK8760873.1"/>
    <property type="molecule type" value="Genomic_DNA"/>
</dbReference>
<feature type="compositionally biased region" description="Basic and acidic residues" evidence="1">
    <location>
        <begin position="254"/>
        <end position="274"/>
    </location>
</feature>
<feature type="chain" id="PRO_5042968663" description="Secreted protein" evidence="2">
    <location>
        <begin position="19"/>
        <end position="461"/>
    </location>
</feature>